<dbReference type="Gene3D" id="1.10.630.10">
    <property type="entry name" value="Cytochrome P450"/>
    <property type="match status" value="1"/>
</dbReference>
<feature type="binding site" description="axial binding residue" evidence="14">
    <location>
        <position position="170"/>
    </location>
    <ligand>
        <name>heme</name>
        <dbReference type="ChEBI" id="CHEBI:30413"/>
    </ligand>
    <ligandPart>
        <name>Fe</name>
        <dbReference type="ChEBI" id="CHEBI:18248"/>
    </ligandPart>
</feature>
<evidence type="ECO:0000256" key="7">
    <source>
        <dbReference type="ARBA" id="ARBA00022723"/>
    </source>
</evidence>
<organism evidence="15">
    <name type="scientific">Medioppia subpectinata</name>
    <dbReference type="NCBI Taxonomy" id="1979941"/>
    <lineage>
        <taxon>Eukaryota</taxon>
        <taxon>Metazoa</taxon>
        <taxon>Ecdysozoa</taxon>
        <taxon>Arthropoda</taxon>
        <taxon>Chelicerata</taxon>
        <taxon>Arachnida</taxon>
        <taxon>Acari</taxon>
        <taxon>Acariformes</taxon>
        <taxon>Sarcoptiformes</taxon>
        <taxon>Oribatida</taxon>
        <taxon>Brachypylina</taxon>
        <taxon>Oppioidea</taxon>
        <taxon>Oppiidae</taxon>
        <taxon>Medioppia</taxon>
    </lineage>
</organism>
<comment type="function">
    <text evidence="2">May be involved in the metabolism of insect hormones and in the breakdown of synthetic insecticides.</text>
</comment>
<keyword evidence="8" id="KW-0256">Endoplasmic reticulum</keyword>
<keyword evidence="7 14" id="KW-0479">Metal-binding</keyword>
<dbReference type="GO" id="GO:0004497">
    <property type="term" value="F:monooxygenase activity"/>
    <property type="evidence" value="ECO:0007669"/>
    <property type="project" value="UniProtKB-KW"/>
</dbReference>
<evidence type="ECO:0008006" key="17">
    <source>
        <dbReference type="Google" id="ProtNLM"/>
    </source>
</evidence>
<gene>
    <name evidence="15" type="ORF">OSB1V03_LOCUS14318</name>
</gene>
<comment type="similarity">
    <text evidence="5">Belongs to the cytochrome P450 family.</text>
</comment>
<dbReference type="GO" id="GO:0020037">
    <property type="term" value="F:heme binding"/>
    <property type="evidence" value="ECO:0007669"/>
    <property type="project" value="InterPro"/>
</dbReference>
<keyword evidence="11 14" id="KW-0408">Iron</keyword>
<evidence type="ECO:0000313" key="16">
    <source>
        <dbReference type="Proteomes" id="UP000759131"/>
    </source>
</evidence>
<evidence type="ECO:0000256" key="2">
    <source>
        <dbReference type="ARBA" id="ARBA00003690"/>
    </source>
</evidence>
<evidence type="ECO:0000256" key="5">
    <source>
        <dbReference type="ARBA" id="ARBA00010617"/>
    </source>
</evidence>
<comment type="cofactor">
    <cofactor evidence="1 14">
        <name>heme</name>
        <dbReference type="ChEBI" id="CHEBI:30413"/>
    </cofactor>
</comment>
<evidence type="ECO:0000256" key="4">
    <source>
        <dbReference type="ARBA" id="ARBA00004406"/>
    </source>
</evidence>
<comment type="subcellular location">
    <subcellularLocation>
        <location evidence="4">Endoplasmic reticulum membrane</location>
        <topology evidence="4">Peripheral membrane protein</topology>
    </subcellularLocation>
    <subcellularLocation>
        <location evidence="3">Microsome membrane</location>
        <topology evidence="3">Peripheral membrane protein</topology>
    </subcellularLocation>
</comment>
<evidence type="ECO:0000256" key="9">
    <source>
        <dbReference type="ARBA" id="ARBA00022848"/>
    </source>
</evidence>
<evidence type="ECO:0000256" key="12">
    <source>
        <dbReference type="ARBA" id="ARBA00023033"/>
    </source>
</evidence>
<dbReference type="GO" id="GO:0016705">
    <property type="term" value="F:oxidoreductase activity, acting on paired donors, with incorporation or reduction of molecular oxygen"/>
    <property type="evidence" value="ECO:0007669"/>
    <property type="project" value="InterPro"/>
</dbReference>
<dbReference type="PRINTS" id="PR00465">
    <property type="entry name" value="EP450IV"/>
</dbReference>
<accession>A0A7R9Q7I8</accession>
<keyword evidence="13" id="KW-0472">Membrane</keyword>
<evidence type="ECO:0000313" key="15">
    <source>
        <dbReference type="EMBL" id="CAD7633922.1"/>
    </source>
</evidence>
<sequence>INNAKHPVFEAAKSFFQTGFTVKTFLLFLFPQLAHYLDIHFFNEESQQTIANFIKQTKLVNEINSYFGDQSEVDYESVMKMPYLDAFFKEIMRFNCSVNRIDRIAENDCVLNGISIPKGTSIIIPVWALHLDADHYDEPNVFKPERFLPQNESRIKGYTYLPFASGPRNCIGRKFAEMEIKYFMVKILPLFEFKACDQTRNLDFYKLIQTCTMKAMVVEVRLRDSQ</sequence>
<dbReference type="InterPro" id="IPR002403">
    <property type="entry name" value="Cyt_P450_E_grp-IV"/>
</dbReference>
<protein>
    <recommendedName>
        <fullName evidence="17">Cytochrome P450</fullName>
    </recommendedName>
</protein>
<dbReference type="EMBL" id="CAJPIZ010013628">
    <property type="protein sequence ID" value="CAG2114352.1"/>
    <property type="molecule type" value="Genomic_DNA"/>
</dbReference>
<evidence type="ECO:0000256" key="11">
    <source>
        <dbReference type="ARBA" id="ARBA00023004"/>
    </source>
</evidence>
<keyword evidence="6 14" id="KW-0349">Heme</keyword>
<proteinExistence type="inferred from homology"/>
<evidence type="ECO:0000256" key="13">
    <source>
        <dbReference type="ARBA" id="ARBA00023136"/>
    </source>
</evidence>
<dbReference type="EMBL" id="OC868203">
    <property type="protein sequence ID" value="CAD7633922.1"/>
    <property type="molecule type" value="Genomic_DNA"/>
</dbReference>
<keyword evidence="16" id="KW-1185">Reference proteome</keyword>
<evidence type="ECO:0000256" key="6">
    <source>
        <dbReference type="ARBA" id="ARBA00022617"/>
    </source>
</evidence>
<evidence type="ECO:0000256" key="3">
    <source>
        <dbReference type="ARBA" id="ARBA00004174"/>
    </source>
</evidence>
<dbReference type="SUPFAM" id="SSF48264">
    <property type="entry name" value="Cytochrome P450"/>
    <property type="match status" value="1"/>
</dbReference>
<evidence type="ECO:0000256" key="8">
    <source>
        <dbReference type="ARBA" id="ARBA00022824"/>
    </source>
</evidence>
<dbReference type="GO" id="GO:0005789">
    <property type="term" value="C:endoplasmic reticulum membrane"/>
    <property type="evidence" value="ECO:0007669"/>
    <property type="project" value="UniProtKB-SubCell"/>
</dbReference>
<keyword evidence="10" id="KW-0560">Oxidoreductase</keyword>
<reference evidence="15" key="1">
    <citation type="submission" date="2020-11" db="EMBL/GenBank/DDBJ databases">
        <authorList>
            <person name="Tran Van P."/>
        </authorList>
    </citation>
    <scope>NUCLEOTIDE SEQUENCE</scope>
</reference>
<evidence type="ECO:0000256" key="1">
    <source>
        <dbReference type="ARBA" id="ARBA00001971"/>
    </source>
</evidence>
<evidence type="ECO:0000256" key="14">
    <source>
        <dbReference type="PIRSR" id="PIRSR602403-1"/>
    </source>
</evidence>
<dbReference type="InterPro" id="IPR036396">
    <property type="entry name" value="Cyt_P450_sf"/>
</dbReference>
<dbReference type="Pfam" id="PF00067">
    <property type="entry name" value="p450"/>
    <property type="match status" value="1"/>
</dbReference>
<dbReference type="PANTHER" id="PTHR24292">
    <property type="entry name" value="CYTOCHROME P450"/>
    <property type="match status" value="1"/>
</dbReference>
<keyword evidence="12" id="KW-0503">Monooxygenase</keyword>
<evidence type="ECO:0000256" key="10">
    <source>
        <dbReference type="ARBA" id="ARBA00023002"/>
    </source>
</evidence>
<dbReference type="OrthoDB" id="6504004at2759"/>
<dbReference type="Proteomes" id="UP000759131">
    <property type="component" value="Unassembled WGS sequence"/>
</dbReference>
<dbReference type="AlphaFoldDB" id="A0A7R9Q7I8"/>
<name>A0A7R9Q7I8_9ACAR</name>
<dbReference type="PANTHER" id="PTHR24292:SF102">
    <property type="entry name" value="CYTOCHROME P450 FAMILY-RELATED"/>
    <property type="match status" value="1"/>
</dbReference>
<keyword evidence="9" id="KW-0492">Microsome</keyword>
<feature type="non-terminal residue" evidence="15">
    <location>
        <position position="226"/>
    </location>
</feature>
<dbReference type="GO" id="GO:0005506">
    <property type="term" value="F:iron ion binding"/>
    <property type="evidence" value="ECO:0007669"/>
    <property type="project" value="InterPro"/>
</dbReference>
<dbReference type="InterPro" id="IPR001128">
    <property type="entry name" value="Cyt_P450"/>
</dbReference>
<dbReference type="InterPro" id="IPR050476">
    <property type="entry name" value="Insect_CytP450_Detox"/>
</dbReference>